<comment type="caution">
    <text evidence="1">The sequence shown here is derived from an EMBL/GenBank/DDBJ whole genome shotgun (WGS) entry which is preliminary data.</text>
</comment>
<dbReference type="EMBL" id="CM056816">
    <property type="protein sequence ID" value="KAJ8633543.1"/>
    <property type="molecule type" value="Genomic_DNA"/>
</dbReference>
<proteinExistence type="predicted"/>
<evidence type="ECO:0000313" key="2">
    <source>
        <dbReference type="Proteomes" id="UP001234297"/>
    </source>
</evidence>
<organism evidence="1 2">
    <name type="scientific">Persea americana</name>
    <name type="common">Avocado</name>
    <dbReference type="NCBI Taxonomy" id="3435"/>
    <lineage>
        <taxon>Eukaryota</taxon>
        <taxon>Viridiplantae</taxon>
        <taxon>Streptophyta</taxon>
        <taxon>Embryophyta</taxon>
        <taxon>Tracheophyta</taxon>
        <taxon>Spermatophyta</taxon>
        <taxon>Magnoliopsida</taxon>
        <taxon>Magnoliidae</taxon>
        <taxon>Laurales</taxon>
        <taxon>Lauraceae</taxon>
        <taxon>Persea</taxon>
    </lineage>
</organism>
<gene>
    <name evidence="1" type="ORF">MRB53_026879</name>
</gene>
<accession>A0ACC2LK27</accession>
<keyword evidence="2" id="KW-1185">Reference proteome</keyword>
<evidence type="ECO:0000313" key="1">
    <source>
        <dbReference type="EMBL" id="KAJ8633543.1"/>
    </source>
</evidence>
<reference evidence="1 2" key="1">
    <citation type="journal article" date="2022" name="Hortic Res">
        <title>A haplotype resolved chromosomal level avocado genome allows analysis of novel avocado genes.</title>
        <authorList>
            <person name="Nath O."/>
            <person name="Fletcher S.J."/>
            <person name="Hayward A."/>
            <person name="Shaw L.M."/>
            <person name="Masouleh A.K."/>
            <person name="Furtado A."/>
            <person name="Henry R.J."/>
            <person name="Mitter N."/>
        </authorList>
    </citation>
    <scope>NUCLEOTIDE SEQUENCE [LARGE SCALE GENOMIC DNA]</scope>
    <source>
        <strain evidence="2">cv. Hass</strain>
    </source>
</reference>
<name>A0ACC2LK27_PERAE</name>
<sequence length="193" mass="20920">MAGASLVCMGLLLVLLNMDLSSCCRPLLDYEDPEQGGSSFNVNSDDWLYGFGLDGDDGGAISLVGDDDGQGSFGVVPNFASGWADGFIDGFVAESFAGSEGDGIDINRDIGLRCYRYNCRWSISSISSLPPSITPSISFTSFACTSWCFTRFTMIHWNAVDVETVPELRSSEQRVKISTSVEVKCKEGISRRM</sequence>
<dbReference type="Proteomes" id="UP001234297">
    <property type="component" value="Chromosome 8"/>
</dbReference>
<protein>
    <submittedName>
        <fullName evidence="1">Uncharacterized protein</fullName>
    </submittedName>
</protein>